<organism evidence="2 3">
    <name type="scientific">Altericroceibacterium endophyticum</name>
    <dbReference type="NCBI Taxonomy" id="1808508"/>
    <lineage>
        <taxon>Bacteria</taxon>
        <taxon>Pseudomonadati</taxon>
        <taxon>Pseudomonadota</taxon>
        <taxon>Alphaproteobacteria</taxon>
        <taxon>Sphingomonadales</taxon>
        <taxon>Erythrobacteraceae</taxon>
        <taxon>Altericroceibacterium</taxon>
    </lineage>
</organism>
<dbReference type="AlphaFoldDB" id="A0A6I4T027"/>
<dbReference type="OrthoDB" id="7325958at2"/>
<evidence type="ECO:0000313" key="3">
    <source>
        <dbReference type="Proteomes" id="UP000438476"/>
    </source>
</evidence>
<gene>
    <name evidence="2" type="ORF">GRI91_01450</name>
</gene>
<accession>A0A6I4T027</accession>
<dbReference type="EMBL" id="WTYT01000001">
    <property type="protein sequence ID" value="MXO64424.1"/>
    <property type="molecule type" value="Genomic_DNA"/>
</dbReference>
<keyword evidence="3" id="KW-1185">Reference proteome</keyword>
<protein>
    <recommendedName>
        <fullName evidence="4">Tetratricopeptide repeat protein</fullName>
    </recommendedName>
</protein>
<dbReference type="Proteomes" id="UP000438476">
    <property type="component" value="Unassembled WGS sequence"/>
</dbReference>
<evidence type="ECO:0000256" key="1">
    <source>
        <dbReference type="SAM" id="SignalP"/>
    </source>
</evidence>
<feature type="signal peptide" evidence="1">
    <location>
        <begin position="1"/>
        <end position="42"/>
    </location>
</feature>
<sequence length="438" mass="46396">MLRMSLPVRRKAHKGLGSKIAMAMALAGGTVAGAGIATPAFAQDYSKAFVKTYKPVADIVNAEGGDVASQKPNIPAVIAAIETEDDRFAAGQLILSMGSKLTDPSLQRQGLELMLASGKTPAEQVGQFQFYVGNFAYQAGDYAAAREALNAAAAAGYTDNDPEALIIESYFAEDQNKAGLDYLKQAVTARMDAGREVPDNWLLRGLKVAYENDMAAEATDIAALLAENNPTEQNWTNGLQVVRALNDFEGQEMLDVMRLMRATGSMTTQRDYIEYVEAADARRMANEVLAVLQEGEAAGLVPADEPFFNDAKSTAQERAASDREGASELLADAQSADTGVTALGAADLFMSFDDYANAEKMYALAVEKGGVDKNRALTREGIAQAMQGESDAARATLQQVTGNRAPIAEMWIAYVDANDAPAAPAPAATPATAAQPEG</sequence>
<evidence type="ECO:0008006" key="4">
    <source>
        <dbReference type="Google" id="ProtNLM"/>
    </source>
</evidence>
<dbReference type="RefSeq" id="WP_160734856.1">
    <property type="nucleotide sequence ID" value="NZ_WTYT01000001.1"/>
</dbReference>
<reference evidence="2 3" key="1">
    <citation type="submission" date="2019-12" db="EMBL/GenBank/DDBJ databases">
        <title>Genomic-based taxomic classification of the family Erythrobacteraceae.</title>
        <authorList>
            <person name="Xu L."/>
        </authorList>
    </citation>
    <scope>NUCLEOTIDE SEQUENCE [LARGE SCALE GENOMIC DNA]</scope>
    <source>
        <strain evidence="2 3">LMG 29518</strain>
    </source>
</reference>
<feature type="chain" id="PRO_5026355898" description="Tetratricopeptide repeat protein" evidence="1">
    <location>
        <begin position="43"/>
        <end position="438"/>
    </location>
</feature>
<keyword evidence="1" id="KW-0732">Signal</keyword>
<evidence type="ECO:0000313" key="2">
    <source>
        <dbReference type="EMBL" id="MXO64424.1"/>
    </source>
</evidence>
<comment type="caution">
    <text evidence="2">The sequence shown here is derived from an EMBL/GenBank/DDBJ whole genome shotgun (WGS) entry which is preliminary data.</text>
</comment>
<proteinExistence type="predicted"/>
<name>A0A6I4T027_9SPHN</name>